<dbReference type="EC" id="2.3.2.26" evidence="2"/>
<organism evidence="8 9">
    <name type="scientific">Smittium angustum</name>
    <dbReference type="NCBI Taxonomy" id="133377"/>
    <lineage>
        <taxon>Eukaryota</taxon>
        <taxon>Fungi</taxon>
        <taxon>Fungi incertae sedis</taxon>
        <taxon>Zoopagomycota</taxon>
        <taxon>Kickxellomycotina</taxon>
        <taxon>Harpellomycetes</taxon>
        <taxon>Harpellales</taxon>
        <taxon>Legeriomycetaceae</taxon>
        <taxon>Smittium</taxon>
    </lineage>
</organism>
<evidence type="ECO:0000256" key="6">
    <source>
        <dbReference type="SAM" id="MobiDB-lite"/>
    </source>
</evidence>
<dbReference type="AlphaFoldDB" id="A0A2U1IYE5"/>
<dbReference type="Gene3D" id="3.30.2410.10">
    <property type="entry name" value="Hect, E3 ligase catalytic domain"/>
    <property type="match status" value="1"/>
</dbReference>
<proteinExistence type="predicted"/>
<dbReference type="PANTHER" id="PTHR45700">
    <property type="entry name" value="UBIQUITIN-PROTEIN LIGASE E3C"/>
    <property type="match status" value="1"/>
</dbReference>
<keyword evidence="9" id="KW-1185">Reference proteome</keyword>
<comment type="caution">
    <text evidence="8">The sequence shown here is derived from an EMBL/GenBank/DDBJ whole genome shotgun (WGS) entry which is preliminary data.</text>
</comment>
<dbReference type="InterPro" id="IPR035983">
    <property type="entry name" value="Hect_E3_ubiquitin_ligase"/>
</dbReference>
<keyword evidence="4 5" id="KW-0833">Ubl conjugation pathway</keyword>
<evidence type="ECO:0000256" key="1">
    <source>
        <dbReference type="ARBA" id="ARBA00000885"/>
    </source>
</evidence>
<evidence type="ECO:0000256" key="3">
    <source>
        <dbReference type="ARBA" id="ARBA00022679"/>
    </source>
</evidence>
<feature type="compositionally biased region" description="Basic and acidic residues" evidence="6">
    <location>
        <begin position="1"/>
        <end position="22"/>
    </location>
</feature>
<feature type="region of interest" description="Disordered" evidence="6">
    <location>
        <begin position="1"/>
        <end position="23"/>
    </location>
</feature>
<dbReference type="Gene3D" id="3.30.2160.10">
    <property type="entry name" value="Hect, E3 ligase catalytic domain"/>
    <property type="match status" value="1"/>
</dbReference>
<feature type="active site" description="Glycyl thioester intermediate" evidence="5">
    <location>
        <position position="1228"/>
    </location>
</feature>
<dbReference type="GO" id="GO:0006511">
    <property type="term" value="P:ubiquitin-dependent protein catabolic process"/>
    <property type="evidence" value="ECO:0007669"/>
    <property type="project" value="TreeGrafter"/>
</dbReference>
<dbReference type="PANTHER" id="PTHR45700:SF2">
    <property type="entry name" value="UBIQUITIN-PROTEIN LIGASE E3C"/>
    <property type="match status" value="1"/>
</dbReference>
<protein>
    <recommendedName>
        <fullName evidence="2">HECT-type E3 ubiquitin transferase</fullName>
        <ecNumber evidence="2">2.3.2.26</ecNumber>
    </recommendedName>
</protein>
<feature type="compositionally biased region" description="Polar residues" evidence="6">
    <location>
        <begin position="305"/>
        <end position="320"/>
    </location>
</feature>
<dbReference type="InterPro" id="IPR032353">
    <property type="entry name" value="AZUL"/>
</dbReference>
<dbReference type="SMART" id="SM00119">
    <property type="entry name" value="HECTc"/>
    <property type="match status" value="1"/>
</dbReference>
<keyword evidence="3" id="KW-0808">Transferase</keyword>
<dbReference type="Gene3D" id="3.90.1750.10">
    <property type="entry name" value="Hect, E3 ligase catalytic domains"/>
    <property type="match status" value="1"/>
</dbReference>
<feature type="region of interest" description="Disordered" evidence="6">
    <location>
        <begin position="296"/>
        <end position="320"/>
    </location>
</feature>
<evidence type="ECO:0000256" key="2">
    <source>
        <dbReference type="ARBA" id="ARBA00012485"/>
    </source>
</evidence>
<dbReference type="InterPro" id="IPR042556">
    <property type="entry name" value="AZUL_sf"/>
</dbReference>
<dbReference type="Proteomes" id="UP000245591">
    <property type="component" value="Unassembled WGS sequence"/>
</dbReference>
<evidence type="ECO:0000313" key="9">
    <source>
        <dbReference type="Proteomes" id="UP000245591"/>
    </source>
</evidence>
<dbReference type="Gene3D" id="6.10.130.10">
    <property type="entry name" value="Ubiquitin-protein ligase E3A, N-terminal zinc-binding domain (AZUL)"/>
    <property type="match status" value="1"/>
</dbReference>
<reference evidence="8 9" key="1">
    <citation type="journal article" date="2018" name="MBio">
        <title>Comparative Genomics Reveals the Core Gene Toolbox for the Fungus-Insect Symbiosis.</title>
        <authorList>
            <person name="Wang Y."/>
            <person name="Stata M."/>
            <person name="Wang W."/>
            <person name="Stajich J.E."/>
            <person name="White M.M."/>
            <person name="Moncalvo J.M."/>
        </authorList>
    </citation>
    <scope>NUCLEOTIDE SEQUENCE [LARGE SCALE GENOMIC DNA]</scope>
    <source>
        <strain evidence="8 9">AUS-126-30</strain>
    </source>
</reference>
<dbReference type="FunFam" id="3.30.2410.10:FF:000003">
    <property type="entry name" value="probable E3 ubiquitin-protein ligase HERC4 isoform X1"/>
    <property type="match status" value="1"/>
</dbReference>
<feature type="domain" description="HECT" evidence="7">
    <location>
        <begin position="817"/>
        <end position="1260"/>
    </location>
</feature>
<dbReference type="GO" id="GO:0061630">
    <property type="term" value="F:ubiquitin protein ligase activity"/>
    <property type="evidence" value="ECO:0007669"/>
    <property type="project" value="UniProtKB-EC"/>
</dbReference>
<evidence type="ECO:0000256" key="4">
    <source>
        <dbReference type="ARBA" id="ARBA00022786"/>
    </source>
</evidence>
<dbReference type="PROSITE" id="PS50237">
    <property type="entry name" value="HECT"/>
    <property type="match status" value="1"/>
</dbReference>
<dbReference type="InterPro" id="IPR000569">
    <property type="entry name" value="HECT_dom"/>
</dbReference>
<comment type="catalytic activity">
    <reaction evidence="1">
        <text>S-ubiquitinyl-[E2 ubiquitin-conjugating enzyme]-L-cysteine + [acceptor protein]-L-lysine = [E2 ubiquitin-conjugating enzyme]-L-cysteine + N(6)-ubiquitinyl-[acceptor protein]-L-lysine.</text>
        <dbReference type="EC" id="2.3.2.26"/>
    </reaction>
</comment>
<dbReference type="Pfam" id="PF16558">
    <property type="entry name" value="AZUL"/>
    <property type="match status" value="1"/>
</dbReference>
<dbReference type="SUPFAM" id="SSF56204">
    <property type="entry name" value="Hect, E3 ligase catalytic domain"/>
    <property type="match status" value="1"/>
</dbReference>
<dbReference type="EMBL" id="MBFU01000722">
    <property type="protein sequence ID" value="PVZ97834.1"/>
    <property type="molecule type" value="Genomic_DNA"/>
</dbReference>
<name>A0A2U1IYE5_SMIAN</name>
<evidence type="ECO:0000313" key="8">
    <source>
        <dbReference type="EMBL" id="PVZ97834.1"/>
    </source>
</evidence>
<dbReference type="GO" id="GO:0000209">
    <property type="term" value="P:protein polyubiquitination"/>
    <property type="evidence" value="ECO:0007669"/>
    <property type="project" value="InterPro"/>
</dbReference>
<evidence type="ECO:0000256" key="5">
    <source>
        <dbReference type="PROSITE-ProRule" id="PRU00104"/>
    </source>
</evidence>
<evidence type="ECO:0000259" key="7">
    <source>
        <dbReference type="PROSITE" id="PS50237"/>
    </source>
</evidence>
<sequence>MSFPQEKDDTLGNRSVLHDNDNKPNQFLNITDVKQIQTNTNYITPNEQKIHSIKPSLSLKKQKRGLPGSNNTMKKDLINNEKADLPNLSEGKDLNSSKYKDFISWAKSKALPNSSIDLAIYFETTRNLLGRAVDTDFGLKVKASNGNLDSLLDQIQDYRNRFYAQLTTGCEQTTCTRKFCARNPKNKLLALNHKQKLTICEYLAVRALETPENLEFQPHNAKTLGSLSDVQASTHNAPTTKKTSIFENSIIFKADFSNSNSQSIFESIWDKIRNSWQPETKQLKCLDNVAKTNFAKNPEKKYTPPINSGSRQTSNGSYNQQKTDIESIKASLPGFNLSMLDENNEPLVTLTRIDKASMSCLKDIIEMSDHKLLLNTIRTLLSKSEVLHYSFYDHPSTSTNNNEINTKASNIDYNTAAEFAELCSLHLLIVEKAVNIGVRRIELAVSNLLKIVENCPTQEILDQVYTKADFLNISLTKLWLVYSGACFGRIVTQKNYYERRSPFQELLMRIGYLITTLVYGLFKDNDKHLSKYLQFWKSVFRKCSFKAFATMVEGLQIEIDSLLYELYYNSRSENSRSKKIYISKQNKFSDNVSHGGDERYRLKKVLIIQEMLFEVNKDRMTMEYKNKEKLKGSTTNENYLPFKKFNLSENGWIDLMDFEVEFQKYYRHLEYLKTGNVPSPYKLRIDMENSFFSILEYGFLFPEKLIPKLLELESFVKMKRFYLQAISKVGEIGHLKRSLFMGTDTNYMDNLSNNLDRSILNSIDPEFRYIVDIPGSTGWPFFYENRLKFKHESNPYLLFGVRRSHLVMDSMDMLKKNANKIQSPLKVRFVDSGEDGVDMGGIQKEFFSMLLPKLLDPDLGLFVFSEALSSGPESGDFSGGQTGYMWPNGGCPSIYMDAFEGFGKFLGIAFNNRILLDSSSIAPIPRQLVDVLSSDWPSLKRNMDKWSANDWLIYCHDLYPSLVGGLTKLVEYGQNKNDIGSVEDVFCHTFDITLPDPFGVRITRSKGIIYVNNNNNSVRRIEGKQNENLVHKKFEHESLHCQTEEIEEIEQVKNYDPGRITTIELIEGGSDIYVTEENREEFVIKYLRYLVVEDVYEPIKRIRNGFMSTVTTNTSKYLSNVPKSGFDQQKGESVYPMLYKFMFGETTELDVAEWEEITAYENGYSRNHKSIQIFWSIVRDMSNSDKHKLLKFVTGSSFLPFGGFKKLTFIIICNGDHESKFLPTAQTCFSRLLLPPYRSKKIMKEKLYISINNYLGFGLA</sequence>
<dbReference type="Pfam" id="PF00632">
    <property type="entry name" value="HECT"/>
    <property type="match status" value="1"/>
</dbReference>
<gene>
    <name evidence="8" type="ORF">BB558_006198</name>
</gene>
<accession>A0A2U1IYE5</accession>
<dbReference type="InterPro" id="IPR044611">
    <property type="entry name" value="E3A/B/C-like"/>
</dbReference>